<dbReference type="InterPro" id="IPR042099">
    <property type="entry name" value="ANL_N_sf"/>
</dbReference>
<dbReference type="InterPro" id="IPR023213">
    <property type="entry name" value="CAT-like_dom_sf"/>
</dbReference>
<reference evidence="3" key="1">
    <citation type="journal article" date="2019" name="Int. J. Syst. Evol. Microbiol.">
        <title>The Global Catalogue of Microorganisms (GCM) 10K type strain sequencing project: providing services to taxonomists for standard genome sequencing and annotation.</title>
        <authorList>
            <consortium name="The Broad Institute Genomics Platform"/>
            <consortium name="The Broad Institute Genome Sequencing Center for Infectious Disease"/>
            <person name="Wu L."/>
            <person name="Ma J."/>
        </authorList>
    </citation>
    <scope>NUCLEOTIDE SEQUENCE [LARGE SCALE GENOMIC DNA]</scope>
    <source>
        <strain evidence="3">JCM 31486</strain>
    </source>
</reference>
<dbReference type="InterPro" id="IPR001242">
    <property type="entry name" value="Condensation_dom"/>
</dbReference>
<dbReference type="Gene3D" id="3.40.50.12780">
    <property type="entry name" value="N-terminal domain of ligase-like"/>
    <property type="match status" value="1"/>
</dbReference>
<evidence type="ECO:0000259" key="1">
    <source>
        <dbReference type="Pfam" id="PF00668"/>
    </source>
</evidence>
<gene>
    <name evidence="2" type="ORF">ACFQ1S_42185</name>
</gene>
<evidence type="ECO:0000313" key="3">
    <source>
        <dbReference type="Proteomes" id="UP001597045"/>
    </source>
</evidence>
<name>A0ABW3MNK6_9PSEU</name>
<dbReference type="Gene3D" id="3.30.559.10">
    <property type="entry name" value="Chloramphenicol acetyltransferase-like domain"/>
    <property type="match status" value="1"/>
</dbReference>
<keyword evidence="3" id="KW-1185">Reference proteome</keyword>
<dbReference type="SUPFAM" id="SSF56801">
    <property type="entry name" value="Acetyl-CoA synthetase-like"/>
    <property type="match status" value="1"/>
</dbReference>
<dbReference type="Gene3D" id="3.30.559.30">
    <property type="entry name" value="Nonribosomal peptide synthetase, condensation domain"/>
    <property type="match status" value="1"/>
</dbReference>
<feature type="non-terminal residue" evidence="2">
    <location>
        <position position="199"/>
    </location>
</feature>
<dbReference type="PANTHER" id="PTHR45527">
    <property type="entry name" value="NONRIBOSOMAL PEPTIDE SYNTHETASE"/>
    <property type="match status" value="1"/>
</dbReference>
<evidence type="ECO:0000313" key="2">
    <source>
        <dbReference type="EMBL" id="MFD1051703.1"/>
    </source>
</evidence>
<feature type="domain" description="Condensation" evidence="1">
    <location>
        <begin position="1"/>
        <end position="145"/>
    </location>
</feature>
<proteinExistence type="predicted"/>
<organism evidence="2 3">
    <name type="scientific">Kibdelosporangium lantanae</name>
    <dbReference type="NCBI Taxonomy" id="1497396"/>
    <lineage>
        <taxon>Bacteria</taxon>
        <taxon>Bacillati</taxon>
        <taxon>Actinomycetota</taxon>
        <taxon>Actinomycetes</taxon>
        <taxon>Pseudonocardiales</taxon>
        <taxon>Pseudonocardiaceae</taxon>
        <taxon>Kibdelosporangium</taxon>
    </lineage>
</organism>
<dbReference type="PANTHER" id="PTHR45527:SF1">
    <property type="entry name" value="FATTY ACID SYNTHASE"/>
    <property type="match status" value="1"/>
</dbReference>
<dbReference type="Proteomes" id="UP001597045">
    <property type="component" value="Unassembled WGS sequence"/>
</dbReference>
<protein>
    <submittedName>
        <fullName evidence="2">Condensation domain-containing protein</fullName>
    </submittedName>
</protein>
<dbReference type="Pfam" id="PF00668">
    <property type="entry name" value="Condensation"/>
    <property type="match status" value="1"/>
</dbReference>
<dbReference type="SUPFAM" id="SSF52777">
    <property type="entry name" value="CoA-dependent acyltransferases"/>
    <property type="match status" value="1"/>
</dbReference>
<accession>A0ABW3MNK6</accession>
<dbReference type="EMBL" id="JBHTIS010003803">
    <property type="protein sequence ID" value="MFD1051703.1"/>
    <property type="molecule type" value="Genomic_DNA"/>
</dbReference>
<comment type="caution">
    <text evidence="2">The sequence shown here is derived from an EMBL/GenBank/DDBJ whole genome shotgun (WGS) entry which is preliminary data.</text>
</comment>
<sequence>MVGLFINTVPARARLTGQDVVTWLRDLQAAQVESRRHDFVSLAQIQQWTGLEPLDSVLVFENYPLDRATTTPRVVGISAVDNTTFPLTLSAHLDSSLHLDLAYDPRLFDSLTVERLAARLRVILDGIATSPSVRVDQLPWTLPGETDVVRGALTDVPAVTYPAIFEAQVARTPDRTALVFQDTRLTFLELNARANQLAH</sequence>